<dbReference type="Pfam" id="PF06384">
    <property type="entry name" value="ICAT"/>
    <property type="match status" value="1"/>
</dbReference>
<comment type="similarity">
    <text evidence="1">Belongs to the CTNNBIP1 family.</text>
</comment>
<name>A0ABQ8UHH8_9EUKA</name>
<dbReference type="EMBL" id="JAPMOS010000027">
    <property type="protein sequence ID" value="KAJ4458654.1"/>
    <property type="molecule type" value="Genomic_DNA"/>
</dbReference>
<dbReference type="Proteomes" id="UP001141327">
    <property type="component" value="Unassembled WGS sequence"/>
</dbReference>
<comment type="caution">
    <text evidence="4">The sequence shown here is derived from an EMBL/GenBank/DDBJ whole genome shotgun (WGS) entry which is preliminary data.</text>
</comment>
<dbReference type="InterPro" id="IPR040065">
    <property type="entry name" value="LZIC"/>
</dbReference>
<dbReference type="InterPro" id="IPR036911">
    <property type="entry name" value="ICAT_sf"/>
</dbReference>
<dbReference type="PANTHER" id="PTHR16505">
    <property type="entry name" value="PROTEIN LZIC"/>
    <property type="match status" value="1"/>
</dbReference>
<evidence type="ECO:0000256" key="2">
    <source>
        <dbReference type="SAM" id="Coils"/>
    </source>
</evidence>
<feature type="domain" description="Beta-catenin-interacting ICAT" evidence="3">
    <location>
        <begin position="108"/>
        <end position="180"/>
    </location>
</feature>
<dbReference type="InterPro" id="IPR009428">
    <property type="entry name" value="ICAT_dom"/>
</dbReference>
<protein>
    <recommendedName>
        <fullName evidence="3">Beta-catenin-interacting ICAT domain-containing protein</fullName>
    </recommendedName>
</protein>
<evidence type="ECO:0000313" key="5">
    <source>
        <dbReference type="Proteomes" id="UP001141327"/>
    </source>
</evidence>
<dbReference type="Gene3D" id="1.10.10.490">
    <property type="entry name" value="Beta-catenin-interacting ICAT"/>
    <property type="match status" value="1"/>
</dbReference>
<sequence>MQETNRLRQNVEQQMNRLLQQLQDLEELKDELSEEEIQQTRSETMSELRTFKESLARMTSGDVTLVDELSRMQLALQAAISNAFKTPEVIRLFAHKEPGALRQRLEALNRQKQLNQLSPEAYTAQVVEIYLALKQLHEPLLPEEEAFLNTHGRESLANFSQASDGVGGRVMQTAGAGIRRAQK</sequence>
<keyword evidence="5" id="KW-1185">Reference proteome</keyword>
<accession>A0ABQ8UHH8</accession>
<gene>
    <name evidence="4" type="ORF">PAPYR_5628</name>
</gene>
<keyword evidence="2" id="KW-0175">Coiled coil</keyword>
<proteinExistence type="inferred from homology"/>
<evidence type="ECO:0000259" key="3">
    <source>
        <dbReference type="Pfam" id="PF06384"/>
    </source>
</evidence>
<evidence type="ECO:0000313" key="4">
    <source>
        <dbReference type="EMBL" id="KAJ4458654.1"/>
    </source>
</evidence>
<feature type="coiled-coil region" evidence="2">
    <location>
        <begin position="1"/>
        <end position="45"/>
    </location>
</feature>
<evidence type="ECO:0000256" key="1">
    <source>
        <dbReference type="ARBA" id="ARBA00006505"/>
    </source>
</evidence>
<dbReference type="SUPFAM" id="SSF81730">
    <property type="entry name" value="beta-catenin-interacting protein ICAT"/>
    <property type="match status" value="1"/>
</dbReference>
<organism evidence="4 5">
    <name type="scientific">Paratrimastix pyriformis</name>
    <dbReference type="NCBI Taxonomy" id="342808"/>
    <lineage>
        <taxon>Eukaryota</taxon>
        <taxon>Metamonada</taxon>
        <taxon>Preaxostyla</taxon>
        <taxon>Paratrimastigidae</taxon>
        <taxon>Paratrimastix</taxon>
    </lineage>
</organism>
<dbReference type="PANTHER" id="PTHR16505:SF8">
    <property type="entry name" value="PROTEIN LZIC"/>
    <property type="match status" value="1"/>
</dbReference>
<reference evidence="4" key="1">
    <citation type="journal article" date="2022" name="bioRxiv">
        <title>Genomics of Preaxostyla Flagellates Illuminates Evolutionary Transitions and the Path Towards Mitochondrial Loss.</title>
        <authorList>
            <person name="Novak L.V.F."/>
            <person name="Treitli S.C."/>
            <person name="Pyrih J."/>
            <person name="Halakuc P."/>
            <person name="Pipaliya S.V."/>
            <person name="Vacek V."/>
            <person name="Brzon O."/>
            <person name="Soukal P."/>
            <person name="Eme L."/>
            <person name="Dacks J.B."/>
            <person name="Karnkowska A."/>
            <person name="Elias M."/>
            <person name="Hampl V."/>
        </authorList>
    </citation>
    <scope>NUCLEOTIDE SEQUENCE</scope>
    <source>
        <strain evidence="4">RCP-MX</strain>
    </source>
</reference>